<keyword evidence="4 6" id="KW-1133">Transmembrane helix</keyword>
<proteinExistence type="predicted"/>
<name>A0A1H4ZNA9_9PSED</name>
<evidence type="ECO:0000259" key="7">
    <source>
        <dbReference type="Pfam" id="PF06271"/>
    </source>
</evidence>
<keyword evidence="9" id="KW-1185">Reference proteome</keyword>
<evidence type="ECO:0000256" key="3">
    <source>
        <dbReference type="ARBA" id="ARBA00022692"/>
    </source>
</evidence>
<evidence type="ECO:0000313" key="9">
    <source>
        <dbReference type="Proteomes" id="UP000198982"/>
    </source>
</evidence>
<evidence type="ECO:0000256" key="1">
    <source>
        <dbReference type="ARBA" id="ARBA00004651"/>
    </source>
</evidence>
<dbReference type="RefSeq" id="WP_167365739.1">
    <property type="nucleotide sequence ID" value="NZ_FNTJ01000003.1"/>
</dbReference>
<protein>
    <submittedName>
        <fullName evidence="8">Uncharacterized membrane protein YckC, RDD family</fullName>
    </submittedName>
</protein>
<dbReference type="InterPro" id="IPR010432">
    <property type="entry name" value="RDD"/>
</dbReference>
<feature type="transmembrane region" description="Helical" evidence="6">
    <location>
        <begin position="6"/>
        <end position="34"/>
    </location>
</feature>
<evidence type="ECO:0000256" key="2">
    <source>
        <dbReference type="ARBA" id="ARBA00022475"/>
    </source>
</evidence>
<feature type="transmembrane region" description="Helical" evidence="6">
    <location>
        <begin position="100"/>
        <end position="119"/>
    </location>
</feature>
<dbReference type="PANTHER" id="PTHR36115:SF9">
    <property type="entry name" value="LMO1584 PROTEIN"/>
    <property type="match status" value="1"/>
</dbReference>
<sequence>MVYAGFWLRLAAFIIDAVILSVLIFAIVFCLIFILALTGTVDENQISAVVQLINLVVALAYYVGFETSRFQGTPGKIALKIKVSDEHGQRVTHLRAVGRYFARVLCILTLGIGYLMAGLTRRKQGLHDLVAGCLVLSANAPATDLPKTEPVSAGQPLSLDKA</sequence>
<feature type="domain" description="RDD" evidence="7">
    <location>
        <begin position="3"/>
        <end position="132"/>
    </location>
</feature>
<feature type="transmembrane region" description="Helical" evidence="6">
    <location>
        <begin position="46"/>
        <end position="64"/>
    </location>
</feature>
<keyword evidence="5 6" id="KW-0472">Membrane</keyword>
<comment type="subcellular location">
    <subcellularLocation>
        <location evidence="1">Cell membrane</location>
        <topology evidence="1">Multi-pass membrane protein</topology>
    </subcellularLocation>
</comment>
<keyword evidence="3 6" id="KW-0812">Transmembrane</keyword>
<keyword evidence="2" id="KW-1003">Cell membrane</keyword>
<evidence type="ECO:0000256" key="5">
    <source>
        <dbReference type="ARBA" id="ARBA00023136"/>
    </source>
</evidence>
<organism evidence="8 9">
    <name type="scientific">Pseudomonas saponiphila</name>
    <dbReference type="NCBI Taxonomy" id="556534"/>
    <lineage>
        <taxon>Bacteria</taxon>
        <taxon>Pseudomonadati</taxon>
        <taxon>Pseudomonadota</taxon>
        <taxon>Gammaproteobacteria</taxon>
        <taxon>Pseudomonadales</taxon>
        <taxon>Pseudomonadaceae</taxon>
        <taxon>Pseudomonas</taxon>
    </lineage>
</organism>
<dbReference type="Pfam" id="PF06271">
    <property type="entry name" value="RDD"/>
    <property type="match status" value="1"/>
</dbReference>
<gene>
    <name evidence="8" type="ORF">SAMN05216178_6745</name>
</gene>
<evidence type="ECO:0000256" key="4">
    <source>
        <dbReference type="ARBA" id="ARBA00022989"/>
    </source>
</evidence>
<evidence type="ECO:0000256" key="6">
    <source>
        <dbReference type="SAM" id="Phobius"/>
    </source>
</evidence>
<reference evidence="9" key="1">
    <citation type="submission" date="2016-10" db="EMBL/GenBank/DDBJ databases">
        <authorList>
            <person name="Varghese N."/>
            <person name="Submissions S."/>
        </authorList>
    </citation>
    <scope>NUCLEOTIDE SEQUENCE [LARGE SCALE GENOMIC DNA]</scope>
    <source>
        <strain evidence="9">DSM 9751</strain>
    </source>
</reference>
<evidence type="ECO:0000313" key="8">
    <source>
        <dbReference type="EMBL" id="SED31457.1"/>
    </source>
</evidence>
<accession>A0A1H4ZNA9</accession>
<dbReference type="PANTHER" id="PTHR36115">
    <property type="entry name" value="PROLINE-RICH ANTIGEN HOMOLOG-RELATED"/>
    <property type="match status" value="1"/>
</dbReference>
<dbReference type="EMBL" id="FNTJ01000003">
    <property type="protein sequence ID" value="SED31457.1"/>
    <property type="molecule type" value="Genomic_DNA"/>
</dbReference>
<dbReference type="Proteomes" id="UP000198982">
    <property type="component" value="Unassembled WGS sequence"/>
</dbReference>
<dbReference type="InterPro" id="IPR051791">
    <property type="entry name" value="Pra-immunoreactive"/>
</dbReference>
<dbReference type="AlphaFoldDB" id="A0A1H4ZNA9"/>
<dbReference type="GO" id="GO:0005886">
    <property type="term" value="C:plasma membrane"/>
    <property type="evidence" value="ECO:0007669"/>
    <property type="project" value="UniProtKB-SubCell"/>
</dbReference>